<feature type="region of interest" description="Disordered" evidence="1">
    <location>
        <begin position="1"/>
        <end position="22"/>
    </location>
</feature>
<feature type="region of interest" description="Disordered" evidence="1">
    <location>
        <begin position="267"/>
        <end position="309"/>
    </location>
</feature>
<keyword evidence="3" id="KW-1185">Reference proteome</keyword>
<feature type="compositionally biased region" description="Polar residues" evidence="1">
    <location>
        <begin position="570"/>
        <end position="584"/>
    </location>
</feature>
<feature type="region of interest" description="Disordered" evidence="1">
    <location>
        <begin position="700"/>
        <end position="807"/>
    </location>
</feature>
<comment type="caution">
    <text evidence="2">The sequence shown here is derived from an EMBL/GenBank/DDBJ whole genome shotgun (WGS) entry which is preliminary data.</text>
</comment>
<feature type="region of interest" description="Disordered" evidence="1">
    <location>
        <begin position="625"/>
        <end position="648"/>
    </location>
</feature>
<accession>A0A8J1TN86</accession>
<protein>
    <submittedName>
        <fullName evidence="2">Uncharacterized protein</fullName>
    </submittedName>
</protein>
<gene>
    <name evidence="2" type="ORF">OFUS_LOCUS26181</name>
</gene>
<feature type="region of interest" description="Disordered" evidence="1">
    <location>
        <begin position="565"/>
        <end position="606"/>
    </location>
</feature>
<feature type="compositionally biased region" description="Polar residues" evidence="1">
    <location>
        <begin position="1057"/>
        <end position="1069"/>
    </location>
</feature>
<evidence type="ECO:0000256" key="1">
    <source>
        <dbReference type="SAM" id="MobiDB-lite"/>
    </source>
</evidence>
<feature type="compositionally biased region" description="Polar residues" evidence="1">
    <location>
        <begin position="929"/>
        <end position="950"/>
    </location>
</feature>
<dbReference type="Proteomes" id="UP000749559">
    <property type="component" value="Unassembled WGS sequence"/>
</dbReference>
<feature type="compositionally biased region" description="Low complexity" evidence="1">
    <location>
        <begin position="741"/>
        <end position="757"/>
    </location>
</feature>
<feature type="compositionally biased region" description="Basic and acidic residues" evidence="1">
    <location>
        <begin position="486"/>
        <end position="525"/>
    </location>
</feature>
<feature type="compositionally biased region" description="Polar residues" evidence="1">
    <location>
        <begin position="700"/>
        <end position="711"/>
    </location>
</feature>
<feature type="region of interest" description="Disordered" evidence="1">
    <location>
        <begin position="929"/>
        <end position="953"/>
    </location>
</feature>
<evidence type="ECO:0000313" key="2">
    <source>
        <dbReference type="EMBL" id="CAH1802511.1"/>
    </source>
</evidence>
<feature type="compositionally biased region" description="Low complexity" evidence="1">
    <location>
        <begin position="74"/>
        <end position="86"/>
    </location>
</feature>
<dbReference type="EMBL" id="CAIIXF020000012">
    <property type="protein sequence ID" value="CAH1802511.1"/>
    <property type="molecule type" value="Genomic_DNA"/>
</dbReference>
<feature type="compositionally biased region" description="Basic and acidic residues" evidence="1">
    <location>
        <begin position="533"/>
        <end position="548"/>
    </location>
</feature>
<dbReference type="AlphaFoldDB" id="A0A8J1TN86"/>
<feature type="region of interest" description="Disordered" evidence="1">
    <location>
        <begin position="44"/>
        <end position="100"/>
    </location>
</feature>
<reference evidence="2" key="1">
    <citation type="submission" date="2022-03" db="EMBL/GenBank/DDBJ databases">
        <authorList>
            <person name="Martin C."/>
        </authorList>
    </citation>
    <scope>NUCLEOTIDE SEQUENCE</scope>
</reference>
<feature type="region of interest" description="Disordered" evidence="1">
    <location>
        <begin position="439"/>
        <end position="548"/>
    </location>
</feature>
<name>A0A8J1TN86_OWEFU</name>
<evidence type="ECO:0000313" key="3">
    <source>
        <dbReference type="Proteomes" id="UP000749559"/>
    </source>
</evidence>
<feature type="compositionally biased region" description="Basic and acidic residues" evidence="1">
    <location>
        <begin position="759"/>
        <end position="775"/>
    </location>
</feature>
<feature type="compositionally biased region" description="Polar residues" evidence="1">
    <location>
        <begin position="292"/>
        <end position="301"/>
    </location>
</feature>
<feature type="compositionally biased region" description="Polar residues" evidence="1">
    <location>
        <begin position="790"/>
        <end position="799"/>
    </location>
</feature>
<feature type="region of interest" description="Disordered" evidence="1">
    <location>
        <begin position="207"/>
        <end position="231"/>
    </location>
</feature>
<feature type="compositionally biased region" description="Polar residues" evidence="1">
    <location>
        <begin position="592"/>
        <end position="605"/>
    </location>
</feature>
<sequence>MALSDVALMESPGGTKRFNTAGMEDKDGCSHLLISMSSLISRQIDSSLSGSSNSPSVDANDDCLACKQSEGAESQNPSTSGNSSSERSLEHTCASKQPPIDSGADLIQRCIKSTEAKKRIKVVEKEAQPRQAVPQAHLINSKVSSRESSKMHEEINQGEKRDVKVDKHMFNVTNANASEAKLTQKAIVNPALMNICQRIEKVIKKHETSETVGSDKETQSSVIKAPSPGGALPYPHIAPYPLPMGLPSRTYPLDVPLQSKSEVLIHQASMSQSSSASPPSSSSKRHKHALSPPSSSPSTQRIDVKQDDSTCTIQRESTIHPADVSHLQRYHSNSPSVIHASGLLSRESTGTSQASMTYPSHSTFLPTQAIYGQPPIHYPPVGLGGVIRPMPTIVQGFHTGISPLLKSPLVSRPIDPRAMPPYPQNRDILTLTPEWVRTPLDKNRPSATGETTHVSTGKQNLSLDREGSYERERSVEGPRIGSQFLNKERERSPIEDPRVDKPHLSKDQERYSIDGLMIDRSHLTAERQSSPIDDPRIERPLLTNDQERPLMLEPRLLSHRLLLTPSSTTYGPQQETNIKNSPGQSKMRRQASPVNPSHADTSKMPQASFKHRILDTALDLSIARNSPQSEPEQQNTAKLETAVSNDSPPVTTEIMDIVKEIETLPMESRNLINVSSHVMLPPKKKGWSAYVDFGDLPDSNVNKPTRASSTPPGGATLKRTSEEAELESDFLTKVVKPNKPSASTSSSSYRSVSANSSDSDERSTGSSIEEKHDSVTLDSIPEQIPIEKSSGVQWATPDQETSKLDSEVTKTFTSSIKSNSGTQKTVTPALKKSVSMDDGHCKAVDLIELIIERGFSGGRIEDSNEQSGKFGNYDHLLRRIPPSPPPFTSSLTNIFSTPTIHKPSNQNTRVQSSQSTKISGTITHFDSVKQQTVPSTSSANREAVSHNANQGKVPVEKESHISNVVKDQIWASGSDLSLSTHDKQSLSKNKHIGQSASYPSLLQHGKDEQENMESLSQKRCHSLNMIQYLKNMDIQEQPDQFTYQRLYSQFKRMKDSVGNTSPTGQSGVYSNEPDKTGSVTKQDTSGSHSSQWK</sequence>
<feature type="compositionally biased region" description="Polar residues" evidence="1">
    <location>
        <begin position="1077"/>
        <end position="1093"/>
    </location>
</feature>
<feature type="region of interest" description="Disordered" evidence="1">
    <location>
        <begin position="1055"/>
        <end position="1093"/>
    </location>
</feature>
<feature type="compositionally biased region" description="Low complexity" evidence="1">
    <location>
        <begin position="267"/>
        <end position="282"/>
    </location>
</feature>
<organism evidence="2 3">
    <name type="scientific">Owenia fusiformis</name>
    <name type="common">Polychaete worm</name>
    <dbReference type="NCBI Taxonomy" id="6347"/>
    <lineage>
        <taxon>Eukaryota</taxon>
        <taxon>Metazoa</taxon>
        <taxon>Spiralia</taxon>
        <taxon>Lophotrochozoa</taxon>
        <taxon>Annelida</taxon>
        <taxon>Polychaeta</taxon>
        <taxon>Sedentaria</taxon>
        <taxon>Canalipalpata</taxon>
        <taxon>Sabellida</taxon>
        <taxon>Oweniida</taxon>
        <taxon>Oweniidae</taxon>
        <taxon>Owenia</taxon>
    </lineage>
</organism>
<feature type="compositionally biased region" description="Basic and acidic residues" evidence="1">
    <location>
        <begin position="207"/>
        <end position="218"/>
    </location>
</feature>
<feature type="compositionally biased region" description="Polar residues" evidence="1">
    <location>
        <begin position="445"/>
        <end position="462"/>
    </location>
</feature>
<feature type="compositionally biased region" description="Basic and acidic residues" evidence="1">
    <location>
        <begin position="463"/>
        <end position="476"/>
    </location>
</feature>
<feature type="compositionally biased region" description="Low complexity" evidence="1">
    <location>
        <begin position="44"/>
        <end position="56"/>
    </location>
</feature>
<proteinExistence type="predicted"/>